<dbReference type="EMBL" id="QDFT01000079">
    <property type="protein sequence ID" value="PVE58794.1"/>
    <property type="molecule type" value="Genomic_DNA"/>
</dbReference>
<protein>
    <submittedName>
        <fullName evidence="1">Uncharacterized protein</fullName>
    </submittedName>
</protein>
<gene>
    <name evidence="1" type="ORF">DC432_15670</name>
</gene>
<dbReference type="AlphaFoldDB" id="A0A2T7VPM8"/>
<name>A0A2T7VPM8_MICTE</name>
<dbReference type="RefSeq" id="WP_116538634.1">
    <property type="nucleotide sequence ID" value="NZ_QDFT01000079.1"/>
</dbReference>
<comment type="caution">
    <text evidence="1">The sequence shown here is derived from an EMBL/GenBank/DDBJ whole genome shotgun (WGS) entry which is preliminary data.</text>
</comment>
<organism evidence="1 2">
    <name type="scientific">Microbacterium testaceum</name>
    <name type="common">Aureobacterium testaceum</name>
    <name type="synonym">Brevibacterium testaceum</name>
    <dbReference type="NCBI Taxonomy" id="2033"/>
    <lineage>
        <taxon>Bacteria</taxon>
        <taxon>Bacillati</taxon>
        <taxon>Actinomycetota</taxon>
        <taxon>Actinomycetes</taxon>
        <taxon>Micrococcales</taxon>
        <taxon>Microbacteriaceae</taxon>
        <taxon>Microbacterium</taxon>
    </lineage>
</organism>
<dbReference type="Proteomes" id="UP000244649">
    <property type="component" value="Unassembled WGS sequence"/>
</dbReference>
<proteinExistence type="predicted"/>
<evidence type="ECO:0000313" key="2">
    <source>
        <dbReference type="Proteomes" id="UP000244649"/>
    </source>
</evidence>
<reference evidence="1 2" key="1">
    <citation type="submission" date="2018-04" db="EMBL/GenBank/DDBJ databases">
        <authorList>
            <person name="Go L.Y."/>
            <person name="Mitchell J.A."/>
        </authorList>
    </citation>
    <scope>NUCLEOTIDE SEQUENCE [LARGE SCALE GENOMIC DNA]</scope>
    <source>
        <strain evidence="1 2">TPD7010</strain>
    </source>
</reference>
<accession>A0A2T7VPM8</accession>
<sequence>MSQLTLFEATGTSHVPAPVKLPAAPVARITTPQYRLIRALLERRPERKEVLDLLIGLKPESAPYATAYARSWCMRRFGFMDGLAANDPAALRERRRDAWQADVPEAFKKFQQGSGHRLTCKEASKLIAWLSIKPHKRATADLDTNRECFFLSYASPLDD</sequence>
<evidence type="ECO:0000313" key="1">
    <source>
        <dbReference type="EMBL" id="PVE58794.1"/>
    </source>
</evidence>